<protein>
    <submittedName>
        <fullName evidence="2">Uncharacterized protein</fullName>
    </submittedName>
</protein>
<dbReference type="HOGENOM" id="CLU_007654_0_0_1"/>
<gene>
    <name evidence="2" type="ORF">PAXINDRAFT_20666</name>
</gene>
<feature type="compositionally biased region" description="Pro residues" evidence="1">
    <location>
        <begin position="89"/>
        <end position="110"/>
    </location>
</feature>
<feature type="region of interest" description="Disordered" evidence="1">
    <location>
        <begin position="1"/>
        <end position="398"/>
    </location>
</feature>
<feature type="compositionally biased region" description="Basic and acidic residues" evidence="1">
    <location>
        <begin position="148"/>
        <end position="175"/>
    </location>
</feature>
<feature type="compositionally biased region" description="Basic and acidic residues" evidence="1">
    <location>
        <begin position="49"/>
        <end position="65"/>
    </location>
</feature>
<name>A0A0C9TFW2_PAXIN</name>
<feature type="compositionally biased region" description="Basic and acidic residues" evidence="1">
    <location>
        <begin position="207"/>
        <end position="233"/>
    </location>
</feature>
<keyword evidence="3" id="KW-1185">Reference proteome</keyword>
<reference evidence="2 3" key="1">
    <citation type="submission" date="2014-06" db="EMBL/GenBank/DDBJ databases">
        <authorList>
            <consortium name="DOE Joint Genome Institute"/>
            <person name="Kuo A."/>
            <person name="Kohler A."/>
            <person name="Nagy L.G."/>
            <person name="Floudas D."/>
            <person name="Copeland A."/>
            <person name="Barry K.W."/>
            <person name="Cichocki N."/>
            <person name="Veneault-Fourrey C."/>
            <person name="LaButti K."/>
            <person name="Lindquist E.A."/>
            <person name="Lipzen A."/>
            <person name="Lundell T."/>
            <person name="Morin E."/>
            <person name="Murat C."/>
            <person name="Sun H."/>
            <person name="Tunlid A."/>
            <person name="Henrissat B."/>
            <person name="Grigoriev I.V."/>
            <person name="Hibbett D.S."/>
            <person name="Martin F."/>
            <person name="Nordberg H.P."/>
            <person name="Cantor M.N."/>
            <person name="Hua S.X."/>
        </authorList>
    </citation>
    <scope>NUCLEOTIDE SEQUENCE [LARGE SCALE GENOMIC DNA]</scope>
    <source>
        <strain evidence="2 3">ATCC 200175</strain>
    </source>
</reference>
<feature type="compositionally biased region" description="Basic and acidic residues" evidence="1">
    <location>
        <begin position="278"/>
        <end position="289"/>
    </location>
</feature>
<evidence type="ECO:0000313" key="2">
    <source>
        <dbReference type="EMBL" id="KIJ06131.1"/>
    </source>
</evidence>
<accession>A0A0C9TFW2</accession>
<sequence length="398" mass="43616">MPQHPELTRQMANDEAADTMDPHANSAGPAVPVGMTNEPSNGVDEGVEEGDRKVKEEDEKGRRASESAALSLNDDSGDEDVRHAYVIPKPAPPSPYHVPPPPDESRPPPSVSLEGEMSGKQSSDHTDEAATHHEHPQHESTTTPPIRTPRDEKSSREGRGTAMSHREAAGARDEVGEGNDGWETSYRVEETLNEVEGSDDAASTSGEAKDEMRGDEEGQQTREGERSRTRDPVRPTTATNANEHDQHPSNDEDHSPRPSPQPPPPAFHPPAPTPTPPHPERPDDIDTAKSNKTAAHVPPSVRLEGERNRRTSLNIEVDEVKTDDNHTQQLSRHPVGMTDGDERRPSEPTEPPDKEEGERGRDGEGDVESRVEPVQSNRVETSRRTRRRGGQGVKVERS</sequence>
<reference evidence="3" key="2">
    <citation type="submission" date="2015-01" db="EMBL/GenBank/DDBJ databases">
        <title>Evolutionary Origins and Diversification of the Mycorrhizal Mutualists.</title>
        <authorList>
            <consortium name="DOE Joint Genome Institute"/>
            <consortium name="Mycorrhizal Genomics Consortium"/>
            <person name="Kohler A."/>
            <person name="Kuo A."/>
            <person name="Nagy L.G."/>
            <person name="Floudas D."/>
            <person name="Copeland A."/>
            <person name="Barry K.W."/>
            <person name="Cichocki N."/>
            <person name="Veneault-Fourrey C."/>
            <person name="LaButti K."/>
            <person name="Lindquist E.A."/>
            <person name="Lipzen A."/>
            <person name="Lundell T."/>
            <person name="Morin E."/>
            <person name="Murat C."/>
            <person name="Riley R."/>
            <person name="Ohm R."/>
            <person name="Sun H."/>
            <person name="Tunlid A."/>
            <person name="Henrissat B."/>
            <person name="Grigoriev I.V."/>
            <person name="Hibbett D.S."/>
            <person name="Martin F."/>
        </authorList>
    </citation>
    <scope>NUCLEOTIDE SEQUENCE [LARGE SCALE GENOMIC DNA]</scope>
    <source>
        <strain evidence="3">ATCC 200175</strain>
    </source>
</reference>
<evidence type="ECO:0000313" key="3">
    <source>
        <dbReference type="Proteomes" id="UP000053647"/>
    </source>
</evidence>
<dbReference type="EMBL" id="KN820499">
    <property type="protein sequence ID" value="KIJ06131.1"/>
    <property type="molecule type" value="Genomic_DNA"/>
</dbReference>
<evidence type="ECO:0000256" key="1">
    <source>
        <dbReference type="SAM" id="MobiDB-lite"/>
    </source>
</evidence>
<feature type="compositionally biased region" description="Pro residues" evidence="1">
    <location>
        <begin position="257"/>
        <end position="277"/>
    </location>
</feature>
<feature type="compositionally biased region" description="Basic and acidic residues" evidence="1">
    <location>
        <begin position="242"/>
        <end position="256"/>
    </location>
</feature>
<organism evidence="2 3">
    <name type="scientific">Paxillus involutus ATCC 200175</name>
    <dbReference type="NCBI Taxonomy" id="664439"/>
    <lineage>
        <taxon>Eukaryota</taxon>
        <taxon>Fungi</taxon>
        <taxon>Dikarya</taxon>
        <taxon>Basidiomycota</taxon>
        <taxon>Agaricomycotina</taxon>
        <taxon>Agaricomycetes</taxon>
        <taxon>Agaricomycetidae</taxon>
        <taxon>Boletales</taxon>
        <taxon>Paxilineae</taxon>
        <taxon>Paxillaceae</taxon>
        <taxon>Paxillus</taxon>
    </lineage>
</organism>
<feature type="compositionally biased region" description="Basic and acidic residues" evidence="1">
    <location>
        <begin position="122"/>
        <end position="138"/>
    </location>
</feature>
<dbReference type="AlphaFoldDB" id="A0A0C9TFW2"/>
<feature type="compositionally biased region" description="Basic and acidic residues" evidence="1">
    <location>
        <begin position="340"/>
        <end position="371"/>
    </location>
</feature>
<dbReference type="Proteomes" id="UP000053647">
    <property type="component" value="Unassembled WGS sequence"/>
</dbReference>
<proteinExistence type="predicted"/>